<dbReference type="PROSITE" id="PS50850">
    <property type="entry name" value="MFS"/>
    <property type="match status" value="1"/>
</dbReference>
<dbReference type="Pfam" id="PF07690">
    <property type="entry name" value="MFS_1"/>
    <property type="match status" value="1"/>
</dbReference>
<evidence type="ECO:0000313" key="28">
    <source>
        <dbReference type="EMBL" id="CAL1531040.1"/>
    </source>
</evidence>
<dbReference type="GO" id="GO:0046942">
    <property type="term" value="P:carboxylic acid transport"/>
    <property type="evidence" value="ECO:0007669"/>
    <property type="project" value="UniProtKB-ARBA"/>
</dbReference>
<evidence type="ECO:0000256" key="1">
    <source>
        <dbReference type="ARBA" id="ARBA00004432"/>
    </source>
</evidence>
<evidence type="ECO:0000256" key="20">
    <source>
        <dbReference type="ARBA" id="ARBA00051612"/>
    </source>
</evidence>
<sequence length="521" mass="57446">MTVDQVTEPGSDCPDRGPVLCSKRWSIAYVGMAGFFFIYSLRVNLSVGIVCMVRDSANHTNTTSNNSRGETCIFQTSNNENTQRGEFDWDKSTTSLMLSSFFYGYITTQVVGGWLAGRFGGKKVLGIGVGLTALCTLLVPVGARWDYRAVLALRILMGIAEGASFPSMHTLWGRWAPPLERTRLSSFTYAGQNLGNIVTYTLSGWLCVHGFDGGWPSIFYVTGAGCLIWVLIWFIVVEDTPESHPTISKAEKDYINKTRGRNEALEKFQVPWISMFKSRALWVCLTAHACNNWTHYTLLTGLPTFMKEVLKFDIAENGLLSSIPYMVMVCTSISAGQLADFLRSKYLTTRATRRLFQSVAFIGAGSCIIGVGFIGCENRNYAVALLAIAVGFEGLCYAGYMVNQVDFAPRYAGVLYGITNTVATVPGIVAPLVVGALTPNKSQEEWRNVFYICGSLCLLGTIVFGSFAVGEVQPWAVLEEDFEIDVPAKERDEKERDKSKIEKEIGSTVIYSIPIIEDSVK</sequence>
<dbReference type="InterPro" id="IPR020846">
    <property type="entry name" value="MFS_dom"/>
</dbReference>
<feature type="transmembrane region" description="Helical" evidence="26">
    <location>
        <begin position="354"/>
        <end position="375"/>
    </location>
</feature>
<comment type="catalytic activity">
    <reaction evidence="15">
        <text>2 nitrate(out) + H(+)(out) = 2 nitrate(in) + H(+)(in)</text>
        <dbReference type="Rhea" id="RHEA:71539"/>
        <dbReference type="ChEBI" id="CHEBI:15378"/>
        <dbReference type="ChEBI" id="CHEBI:17632"/>
    </reaction>
    <physiologicalReaction direction="left-to-right" evidence="15">
        <dbReference type="Rhea" id="RHEA:71540"/>
    </physiologicalReaction>
</comment>
<feature type="transmembrane region" description="Helical" evidence="26">
    <location>
        <begin position="322"/>
        <end position="342"/>
    </location>
</feature>
<dbReference type="FunFam" id="1.20.1250.20:FF:000003">
    <property type="entry name" value="Solute carrier family 17 member 3"/>
    <property type="match status" value="1"/>
</dbReference>
<reference evidence="28 29" key="1">
    <citation type="submission" date="2024-04" db="EMBL/GenBank/DDBJ databases">
        <authorList>
            <consortium name="Genoscope - CEA"/>
            <person name="William W."/>
        </authorList>
    </citation>
    <scope>NUCLEOTIDE SEQUENCE [LARGE SCALE GENOMIC DNA]</scope>
</reference>
<keyword evidence="11 26" id="KW-0472">Membrane</keyword>
<dbReference type="Proteomes" id="UP001497497">
    <property type="component" value="Unassembled WGS sequence"/>
</dbReference>
<dbReference type="GO" id="GO:0005765">
    <property type="term" value="C:lysosomal membrane"/>
    <property type="evidence" value="ECO:0007669"/>
    <property type="project" value="UniProtKB-SubCell"/>
</dbReference>
<evidence type="ECO:0000256" key="21">
    <source>
        <dbReference type="ARBA" id="ARBA00056891"/>
    </source>
</evidence>
<dbReference type="GO" id="GO:0030672">
    <property type="term" value="C:synaptic vesicle membrane"/>
    <property type="evidence" value="ECO:0007669"/>
    <property type="project" value="UniProtKB-SubCell"/>
</dbReference>
<evidence type="ECO:0000256" key="19">
    <source>
        <dbReference type="ARBA" id="ARBA00051447"/>
    </source>
</evidence>
<comment type="function">
    <text evidence="21">Receptor for CM101, a polysaccharide produced by group B Streptococcus with antipathoangiogenic properties.</text>
</comment>
<keyword evidence="9 26" id="KW-1133">Transmembrane helix</keyword>
<keyword evidence="13" id="KW-0458">Lysosome</keyword>
<comment type="catalytic activity">
    <reaction evidence="16">
        <text>L-aspartate(out) = L-aspartate(in)</text>
        <dbReference type="Rhea" id="RHEA:66332"/>
        <dbReference type="ChEBI" id="CHEBI:29991"/>
    </reaction>
    <physiologicalReaction direction="left-to-right" evidence="16">
        <dbReference type="Rhea" id="RHEA:66333"/>
    </physiologicalReaction>
</comment>
<dbReference type="EMBL" id="CAXITT010000080">
    <property type="protein sequence ID" value="CAL1531040.1"/>
    <property type="molecule type" value="Genomic_DNA"/>
</dbReference>
<evidence type="ECO:0000256" key="26">
    <source>
        <dbReference type="SAM" id="Phobius"/>
    </source>
</evidence>
<feature type="transmembrane region" description="Helical" evidence="26">
    <location>
        <begin position="449"/>
        <end position="469"/>
    </location>
</feature>
<feature type="transmembrane region" description="Helical" evidence="26">
    <location>
        <begin position="381"/>
        <end position="402"/>
    </location>
</feature>
<evidence type="ECO:0000256" key="9">
    <source>
        <dbReference type="ARBA" id="ARBA00022989"/>
    </source>
</evidence>
<evidence type="ECO:0000256" key="14">
    <source>
        <dbReference type="ARBA" id="ARBA00023329"/>
    </source>
</evidence>
<evidence type="ECO:0000256" key="18">
    <source>
        <dbReference type="ARBA" id="ARBA00051403"/>
    </source>
</evidence>
<comment type="catalytic activity">
    <reaction evidence="17">
        <text>N-acetylneuraminate(in) + H(+)(in) = N-acetylneuraminate(out) + H(+)(out)</text>
        <dbReference type="Rhea" id="RHEA:28987"/>
        <dbReference type="ChEBI" id="CHEBI:15378"/>
        <dbReference type="ChEBI" id="CHEBI:35418"/>
    </reaction>
    <physiologicalReaction direction="right-to-left" evidence="17">
        <dbReference type="Rhea" id="RHEA:28989"/>
    </physiologicalReaction>
</comment>
<evidence type="ECO:0000256" key="25">
    <source>
        <dbReference type="ARBA" id="ARBA00081925"/>
    </source>
</evidence>
<evidence type="ECO:0000256" key="10">
    <source>
        <dbReference type="ARBA" id="ARBA00023018"/>
    </source>
</evidence>
<dbReference type="CDD" id="cd17318">
    <property type="entry name" value="MFS_SLC17"/>
    <property type="match status" value="1"/>
</dbReference>
<feature type="transmembrane region" description="Helical" evidence="26">
    <location>
        <begin position="414"/>
        <end position="437"/>
    </location>
</feature>
<evidence type="ECO:0000256" key="22">
    <source>
        <dbReference type="ARBA" id="ARBA00069713"/>
    </source>
</evidence>
<protein>
    <recommendedName>
        <fullName evidence="22">Sialin</fullName>
    </recommendedName>
    <alternativeName>
        <fullName evidence="25">H(+)/nitrate cotransporter</fullName>
    </alternativeName>
    <alternativeName>
        <fullName evidence="23">H(+)/sialic acid cotransporter</fullName>
    </alternativeName>
    <alternativeName>
        <fullName evidence="24">Vesicular excitatory amino acid transporter</fullName>
    </alternativeName>
</protein>
<evidence type="ECO:0000256" key="3">
    <source>
        <dbReference type="ARBA" id="ARBA00004638"/>
    </source>
</evidence>
<evidence type="ECO:0000256" key="7">
    <source>
        <dbReference type="ARBA" id="ARBA00022692"/>
    </source>
</evidence>
<feature type="transmembrane region" description="Helical" evidence="26">
    <location>
        <begin position="26"/>
        <end position="45"/>
    </location>
</feature>
<comment type="caution">
    <text evidence="28">The sequence shown here is derived from an EMBL/GenBank/DDBJ whole genome shotgun (WGS) entry which is preliminary data.</text>
</comment>
<dbReference type="GO" id="GO:0015293">
    <property type="term" value="F:symporter activity"/>
    <property type="evidence" value="ECO:0007669"/>
    <property type="project" value="UniProtKB-KW"/>
</dbReference>
<feature type="transmembrane region" description="Helical" evidence="26">
    <location>
        <begin position="124"/>
        <end position="145"/>
    </location>
</feature>
<feature type="domain" description="Major facilitator superfamily (MFS) profile" evidence="27">
    <location>
        <begin position="26"/>
        <end position="472"/>
    </location>
</feature>
<evidence type="ECO:0000256" key="5">
    <source>
        <dbReference type="ARBA" id="ARBA00022448"/>
    </source>
</evidence>
<evidence type="ECO:0000256" key="12">
    <source>
        <dbReference type="ARBA" id="ARBA00023180"/>
    </source>
</evidence>
<dbReference type="InterPro" id="IPR050382">
    <property type="entry name" value="MFS_Na/Anion_cotransporter"/>
</dbReference>
<feature type="transmembrane region" description="Helical" evidence="26">
    <location>
        <begin position="96"/>
        <end position="117"/>
    </location>
</feature>
<comment type="subcellular location">
    <subcellularLocation>
        <location evidence="2">Basolateral cell membrane</location>
        <topology evidence="2">Multi-pass membrane protein</topology>
    </subcellularLocation>
    <subcellularLocation>
        <location evidence="3">Cytoplasmic vesicle</location>
        <location evidence="3">Secretory vesicle membrane</location>
        <topology evidence="3">Multi-pass membrane protein</topology>
    </subcellularLocation>
    <subcellularLocation>
        <location evidence="1">Cytoplasmic vesicle</location>
        <location evidence="1">Secretory vesicle</location>
        <location evidence="1">Synaptic vesicle membrane</location>
    </subcellularLocation>
    <subcellularLocation>
        <location evidence="4">Lysosome membrane</location>
    </subcellularLocation>
</comment>
<comment type="catalytic activity">
    <reaction evidence="20">
        <text>D-glucuronate(out) + H(+)(out) = D-glucuronate(in) + H(+)(in)</text>
        <dbReference type="Rhea" id="RHEA:72591"/>
        <dbReference type="ChEBI" id="CHEBI:15378"/>
        <dbReference type="ChEBI" id="CHEBI:58720"/>
    </reaction>
    <physiologicalReaction direction="left-to-right" evidence="20">
        <dbReference type="Rhea" id="RHEA:72592"/>
    </physiologicalReaction>
</comment>
<keyword evidence="12" id="KW-0325">Glycoprotein</keyword>
<dbReference type="GO" id="GO:0006820">
    <property type="term" value="P:monoatomic anion transport"/>
    <property type="evidence" value="ECO:0007669"/>
    <property type="project" value="TreeGrafter"/>
</dbReference>
<evidence type="ECO:0000256" key="11">
    <source>
        <dbReference type="ARBA" id="ARBA00023136"/>
    </source>
</evidence>
<evidence type="ECO:0000256" key="17">
    <source>
        <dbReference type="ARBA" id="ARBA00050625"/>
    </source>
</evidence>
<dbReference type="FunFam" id="1.20.1250.20:FF:000067">
    <property type="entry name" value="sialin isoform X2"/>
    <property type="match status" value="1"/>
</dbReference>
<evidence type="ECO:0000256" key="8">
    <source>
        <dbReference type="ARBA" id="ARBA00022847"/>
    </source>
</evidence>
<evidence type="ECO:0000256" key="16">
    <source>
        <dbReference type="ARBA" id="ARBA00050554"/>
    </source>
</evidence>
<keyword evidence="14" id="KW-0968">Cytoplasmic vesicle</keyword>
<evidence type="ECO:0000256" key="24">
    <source>
        <dbReference type="ARBA" id="ARBA00081195"/>
    </source>
</evidence>
<dbReference type="SUPFAM" id="SSF103473">
    <property type="entry name" value="MFS general substrate transporter"/>
    <property type="match status" value="1"/>
</dbReference>
<keyword evidence="6" id="KW-1003">Cell membrane</keyword>
<dbReference type="GO" id="GO:0016323">
    <property type="term" value="C:basolateral plasma membrane"/>
    <property type="evidence" value="ECO:0007669"/>
    <property type="project" value="UniProtKB-SubCell"/>
</dbReference>
<dbReference type="InterPro" id="IPR011701">
    <property type="entry name" value="MFS"/>
</dbReference>
<dbReference type="AlphaFoldDB" id="A0AAV2HCJ2"/>
<evidence type="ECO:0000256" key="13">
    <source>
        <dbReference type="ARBA" id="ARBA00023228"/>
    </source>
</evidence>
<evidence type="ECO:0000256" key="6">
    <source>
        <dbReference type="ARBA" id="ARBA00022475"/>
    </source>
</evidence>
<evidence type="ECO:0000256" key="4">
    <source>
        <dbReference type="ARBA" id="ARBA00004656"/>
    </source>
</evidence>
<proteinExistence type="predicted"/>
<keyword evidence="8" id="KW-0769">Symport</keyword>
<keyword evidence="5" id="KW-0813">Transport</keyword>
<evidence type="ECO:0000259" key="27">
    <source>
        <dbReference type="PROSITE" id="PS50850"/>
    </source>
</evidence>
<evidence type="ECO:0000313" key="29">
    <source>
        <dbReference type="Proteomes" id="UP001497497"/>
    </source>
</evidence>
<name>A0AAV2HCJ2_LYMST</name>
<accession>A0AAV2HCJ2</accession>
<organism evidence="28 29">
    <name type="scientific">Lymnaea stagnalis</name>
    <name type="common">Great pond snail</name>
    <name type="synonym">Helix stagnalis</name>
    <dbReference type="NCBI Taxonomy" id="6523"/>
    <lineage>
        <taxon>Eukaryota</taxon>
        <taxon>Metazoa</taxon>
        <taxon>Spiralia</taxon>
        <taxon>Lophotrochozoa</taxon>
        <taxon>Mollusca</taxon>
        <taxon>Gastropoda</taxon>
        <taxon>Heterobranchia</taxon>
        <taxon>Euthyneura</taxon>
        <taxon>Panpulmonata</taxon>
        <taxon>Hygrophila</taxon>
        <taxon>Lymnaeoidea</taxon>
        <taxon>Lymnaeidae</taxon>
        <taxon>Lymnaea</taxon>
    </lineage>
</organism>
<comment type="catalytic activity">
    <reaction evidence="19">
        <text>L-glutamate(out) = L-glutamate(in)</text>
        <dbReference type="Rhea" id="RHEA:66336"/>
        <dbReference type="ChEBI" id="CHEBI:29985"/>
    </reaction>
    <physiologicalReaction direction="left-to-right" evidence="19">
        <dbReference type="Rhea" id="RHEA:66337"/>
    </physiologicalReaction>
</comment>
<gene>
    <name evidence="28" type="ORF">GSLYS_00005165001</name>
</gene>
<evidence type="ECO:0000256" key="23">
    <source>
        <dbReference type="ARBA" id="ARBA00080244"/>
    </source>
</evidence>
<dbReference type="PANTHER" id="PTHR11662">
    <property type="entry name" value="SOLUTE CARRIER FAMILY 17"/>
    <property type="match status" value="1"/>
</dbReference>
<dbReference type="InterPro" id="IPR036259">
    <property type="entry name" value="MFS_trans_sf"/>
</dbReference>
<dbReference type="PANTHER" id="PTHR11662:SF399">
    <property type="entry name" value="FI19708P1-RELATED"/>
    <property type="match status" value="1"/>
</dbReference>
<evidence type="ECO:0000256" key="15">
    <source>
        <dbReference type="ARBA" id="ARBA00050101"/>
    </source>
</evidence>
<feature type="transmembrane region" description="Helical" evidence="26">
    <location>
        <begin position="217"/>
        <end position="237"/>
    </location>
</feature>
<comment type="catalytic activity">
    <reaction evidence="18">
        <text>N-acetyl-L-aspartyl-L-glutamate(out) = N-acetyl-L-aspartyl-L-glutamate(in)</text>
        <dbReference type="Rhea" id="RHEA:72599"/>
        <dbReference type="ChEBI" id="CHEBI:76931"/>
    </reaction>
    <physiologicalReaction direction="left-to-right" evidence="18">
        <dbReference type="Rhea" id="RHEA:72600"/>
    </physiologicalReaction>
</comment>
<keyword evidence="29" id="KW-1185">Reference proteome</keyword>
<keyword evidence="10" id="KW-0770">Synapse</keyword>
<evidence type="ECO:0000256" key="2">
    <source>
        <dbReference type="ARBA" id="ARBA00004554"/>
    </source>
</evidence>
<keyword evidence="7 26" id="KW-0812">Transmembrane</keyword>
<feature type="transmembrane region" description="Helical" evidence="26">
    <location>
        <begin position="151"/>
        <end position="172"/>
    </location>
</feature>
<dbReference type="Gene3D" id="1.20.1250.20">
    <property type="entry name" value="MFS general substrate transporter like domains"/>
    <property type="match status" value="2"/>
</dbReference>